<dbReference type="Proteomes" id="UP000267029">
    <property type="component" value="Unassembled WGS sequence"/>
</dbReference>
<reference evidence="2 3" key="1">
    <citation type="submission" date="2018-10" db="EMBL/GenBank/DDBJ databases">
        <authorList>
            <consortium name="Pathogen Informatics"/>
        </authorList>
    </citation>
    <scope>NUCLEOTIDE SEQUENCE [LARGE SCALE GENOMIC DNA]</scope>
</reference>
<gene>
    <name evidence="2" type="ORF">MCOS_LOCUS10002</name>
</gene>
<dbReference type="OrthoDB" id="6269781at2759"/>
<sequence length="701" mass="77899">MRDHLASANPVSLCVPMACEGSGNLHSGVTDSSHIGVNPLVEGEKHAMLATSWDRGCDFWPCGVTWALNDAPRTESQSAHEFSFSIAAPRNGPMGEQDDDYKDKYRPCFPFYARPGEELRGARGPYRQVSAISSTVSQLIKMIERHSLSEVKYIQTCEEIGPNILSGASTIAKMAICLSWSKADGEKCVRCSGLIALTEPKPKPVDVTTVLDLLNNQHLNAKGPFALHVAQHLSWDVCSNGEIRHFIESLLDLLQSVDPLSVTMLSDIFTEVCSRLLSRDPSHWAPLHRLLLDRLSLNSDPDSSAYQETCLLAVGGLGRQLAAGIQNTDPLILMGTSADPNGSSGRRRTLTTSRKSCPGADLAKFDASCGGDGCQQEFIYYDLLKETVAVLCRLGIVNRHWHSLVGETSIQIDKLSGILDSTTAFLLRNAKRQIARVLVEHLDPSVSQAFETVARIFRLDKLHVIRELTGPVFTFLVIKGTQESHMRIRELVELSSCLTSTQEYVAKVTQLCILPDALVYIFTHLSEHRRIEALKFLEAHLGISIEQVTRMNDVSRLLHQFVLCLYPHRAEACIGLRFLVNKALCPQTRPVHGLLLQQRQNADVQAESSASDVTPNGMGVFLQQHLCGILAFFDSRLLDDESPLEERRRCLLSLVIFMDLVGSQPVSRMRAKFIATLKLCLRYKFVESKTVVHLWTLFLKM</sequence>
<evidence type="ECO:0000313" key="3">
    <source>
        <dbReference type="Proteomes" id="UP000267029"/>
    </source>
</evidence>
<organism evidence="2 3">
    <name type="scientific">Mesocestoides corti</name>
    <name type="common">Flatworm</name>
    <dbReference type="NCBI Taxonomy" id="53468"/>
    <lineage>
        <taxon>Eukaryota</taxon>
        <taxon>Metazoa</taxon>
        <taxon>Spiralia</taxon>
        <taxon>Lophotrochozoa</taxon>
        <taxon>Platyhelminthes</taxon>
        <taxon>Cestoda</taxon>
        <taxon>Eucestoda</taxon>
        <taxon>Cyclophyllidea</taxon>
        <taxon>Mesocestoididae</taxon>
        <taxon>Mesocestoides</taxon>
    </lineage>
</organism>
<dbReference type="InterPro" id="IPR012993">
    <property type="entry name" value="UME"/>
</dbReference>
<protein>
    <recommendedName>
        <fullName evidence="1">UME domain-containing protein</fullName>
    </recommendedName>
</protein>
<name>A0A0R3UQ53_MESCO</name>
<dbReference type="EMBL" id="UXSR01005928">
    <property type="protein sequence ID" value="VDD83999.1"/>
    <property type="molecule type" value="Genomic_DNA"/>
</dbReference>
<accession>A0A0R3UQ53</accession>
<feature type="domain" description="UME" evidence="1">
    <location>
        <begin position="621"/>
        <end position="700"/>
    </location>
</feature>
<dbReference type="AlphaFoldDB" id="A0A0R3UQ53"/>
<dbReference type="GO" id="GO:0004674">
    <property type="term" value="F:protein serine/threonine kinase activity"/>
    <property type="evidence" value="ECO:0007669"/>
    <property type="project" value="InterPro"/>
</dbReference>
<dbReference type="Pfam" id="PF08064">
    <property type="entry name" value="UME"/>
    <property type="match status" value="1"/>
</dbReference>
<keyword evidence="3" id="KW-1185">Reference proteome</keyword>
<evidence type="ECO:0000313" key="2">
    <source>
        <dbReference type="EMBL" id="VDD83999.1"/>
    </source>
</evidence>
<evidence type="ECO:0000259" key="1">
    <source>
        <dbReference type="Pfam" id="PF08064"/>
    </source>
</evidence>
<proteinExistence type="predicted"/>
<dbReference type="STRING" id="53468.A0A0R3UQ53"/>